<evidence type="ECO:0000256" key="12">
    <source>
        <dbReference type="PIRNR" id="PIRNR005514"/>
    </source>
</evidence>
<dbReference type="SUPFAM" id="SSF161065">
    <property type="entry name" value="ATP synthase D chain-like"/>
    <property type="match status" value="1"/>
</dbReference>
<keyword evidence="9 12" id="KW-0496">Mitochondrion</keyword>
<keyword evidence="8 12" id="KW-0406">Ion transport</keyword>
<evidence type="ECO:0000313" key="15">
    <source>
        <dbReference type="Proteomes" id="UP000241818"/>
    </source>
</evidence>
<dbReference type="Gene3D" id="6.10.280.70">
    <property type="match status" value="1"/>
</dbReference>
<dbReference type="GO" id="GO:0015078">
    <property type="term" value="F:proton transmembrane transporter activity"/>
    <property type="evidence" value="ECO:0007669"/>
    <property type="project" value="InterPro"/>
</dbReference>
<dbReference type="GO" id="GO:0045259">
    <property type="term" value="C:proton-transporting ATP synthase complex"/>
    <property type="evidence" value="ECO:0007669"/>
    <property type="project" value="UniProtKB-KW"/>
</dbReference>
<keyword evidence="11" id="KW-0066">ATP synthesis</keyword>
<dbReference type="PANTHER" id="PTHR12700">
    <property type="entry name" value="ATP SYNTHASE SUBUNIT D, MITOCHONDRIAL"/>
    <property type="match status" value="1"/>
</dbReference>
<dbReference type="InParanoid" id="A0A2T3B5K3"/>
<evidence type="ECO:0000256" key="13">
    <source>
        <dbReference type="SAM" id="Coils"/>
    </source>
</evidence>
<keyword evidence="7 12" id="KW-0999">Mitochondrion inner membrane</keyword>
<sequence length="176" mass="19761">MATATGRSAALKLDWNKVTSSLGLRGQTVASLQAFKKRNEDARRRVQALSQQPTTVDFAHYRSILKNQAVIDEIEKHFKAFKPATYDLARQIKAIEAFEVQAVKSAEETKGRVDIELKDLEKTLKNIEEARPFEDLTVDEVAAARPDIDEKTSQLVSKGRWAVPGYKEKFGDLSLL</sequence>
<dbReference type="GO" id="GO:0015986">
    <property type="term" value="P:proton motive force-driven ATP synthesis"/>
    <property type="evidence" value="ECO:0007669"/>
    <property type="project" value="UniProtKB-UniRule"/>
</dbReference>
<evidence type="ECO:0000256" key="3">
    <source>
        <dbReference type="ARBA" id="ARBA00021688"/>
    </source>
</evidence>
<evidence type="ECO:0000256" key="9">
    <source>
        <dbReference type="ARBA" id="ARBA00023128"/>
    </source>
</evidence>
<dbReference type="PIRSF" id="PIRSF005514">
    <property type="entry name" value="ATPase_F0_D_mt"/>
    <property type="match status" value="1"/>
</dbReference>
<evidence type="ECO:0000256" key="8">
    <source>
        <dbReference type="ARBA" id="ARBA00023065"/>
    </source>
</evidence>
<accession>A0A2T3B5K3</accession>
<evidence type="ECO:0000256" key="10">
    <source>
        <dbReference type="ARBA" id="ARBA00023136"/>
    </source>
</evidence>
<protein>
    <recommendedName>
        <fullName evidence="3 12">ATP synthase subunit d, mitochondrial</fullName>
    </recommendedName>
</protein>
<keyword evidence="15" id="KW-1185">Reference proteome</keyword>
<comment type="similarity">
    <text evidence="2 12">Belongs to the ATPase d subunit family.</text>
</comment>
<evidence type="ECO:0000256" key="6">
    <source>
        <dbReference type="ARBA" id="ARBA00022781"/>
    </source>
</evidence>
<comment type="function">
    <text evidence="12">Mitochondrial membrane ATP synthase (F(1)F(0) ATP synthase or Complex V) produces ATP from ADP in the presence of a proton gradient across the membrane which is generated by electron transport complexes of the respiratory chain. F-type ATPases consist of two structural domains, F(1) - containing the extramembraneous catalytic core, and F(0) - containing the membrane proton channel, linked together by a central stalk and a peripheral stalk. During catalysis, ATP synthesis in the catalytic domain of F(1) is coupled via a rotary mechanism of the central stalk subunits to proton translocation.</text>
</comment>
<evidence type="ECO:0000313" key="14">
    <source>
        <dbReference type="EMBL" id="PSS22013.1"/>
    </source>
</evidence>
<dbReference type="STRING" id="857342.A0A2T3B5K3"/>
<dbReference type="GeneID" id="36577240"/>
<dbReference type="FunCoup" id="A0A2T3B5K3">
    <property type="interactions" value="479"/>
</dbReference>
<comment type="subcellular location">
    <subcellularLocation>
        <location evidence="1 12">Mitochondrion inner membrane</location>
    </subcellularLocation>
</comment>
<dbReference type="RefSeq" id="XP_024722168.1">
    <property type="nucleotide sequence ID" value="XM_024869159.1"/>
</dbReference>
<dbReference type="OrthoDB" id="35799at2759"/>
<keyword evidence="13" id="KW-0175">Coiled coil</keyword>
<dbReference type="AlphaFoldDB" id="A0A2T3B5K3"/>
<evidence type="ECO:0000256" key="7">
    <source>
        <dbReference type="ARBA" id="ARBA00022792"/>
    </source>
</evidence>
<dbReference type="InterPro" id="IPR036228">
    <property type="entry name" value="ATP_synth_F0_dsu_sf_mt"/>
</dbReference>
<evidence type="ECO:0000256" key="1">
    <source>
        <dbReference type="ARBA" id="ARBA00004273"/>
    </source>
</evidence>
<dbReference type="Proteomes" id="UP000241818">
    <property type="component" value="Unassembled WGS sequence"/>
</dbReference>
<dbReference type="InterPro" id="IPR008689">
    <property type="entry name" value="ATP_synth_F0_dsu_mt"/>
</dbReference>
<proteinExistence type="inferred from homology"/>
<keyword evidence="5" id="KW-0138">CF(0)</keyword>
<reference evidence="14 15" key="1">
    <citation type="journal article" date="2018" name="New Phytol.">
        <title>Comparative genomics and transcriptomics depict ericoid mycorrhizal fungi as versatile saprotrophs and plant mutualists.</title>
        <authorList>
            <person name="Martino E."/>
            <person name="Morin E."/>
            <person name="Grelet G.A."/>
            <person name="Kuo A."/>
            <person name="Kohler A."/>
            <person name="Daghino S."/>
            <person name="Barry K.W."/>
            <person name="Cichocki N."/>
            <person name="Clum A."/>
            <person name="Dockter R.B."/>
            <person name="Hainaut M."/>
            <person name="Kuo R.C."/>
            <person name="LaButti K."/>
            <person name="Lindahl B.D."/>
            <person name="Lindquist E.A."/>
            <person name="Lipzen A."/>
            <person name="Khouja H.R."/>
            <person name="Magnuson J."/>
            <person name="Murat C."/>
            <person name="Ohm R.A."/>
            <person name="Singer S.W."/>
            <person name="Spatafora J.W."/>
            <person name="Wang M."/>
            <person name="Veneault-Fourrey C."/>
            <person name="Henrissat B."/>
            <person name="Grigoriev I.V."/>
            <person name="Martin F.M."/>
            <person name="Perotto S."/>
        </authorList>
    </citation>
    <scope>NUCLEOTIDE SEQUENCE [LARGE SCALE GENOMIC DNA]</scope>
    <source>
        <strain evidence="14 15">ATCC 22711</strain>
    </source>
</reference>
<keyword evidence="6 12" id="KW-0375">Hydrogen ion transport</keyword>
<evidence type="ECO:0000256" key="5">
    <source>
        <dbReference type="ARBA" id="ARBA00022547"/>
    </source>
</evidence>
<evidence type="ECO:0000256" key="4">
    <source>
        <dbReference type="ARBA" id="ARBA00022448"/>
    </source>
</evidence>
<feature type="coiled-coil region" evidence="13">
    <location>
        <begin position="103"/>
        <end position="130"/>
    </location>
</feature>
<keyword evidence="10 12" id="KW-0472">Membrane</keyword>
<gene>
    <name evidence="14" type="ORF">M430DRAFT_65244</name>
</gene>
<name>A0A2T3B5K3_AMORE</name>
<dbReference type="GO" id="GO:0005743">
    <property type="term" value="C:mitochondrial inner membrane"/>
    <property type="evidence" value="ECO:0007669"/>
    <property type="project" value="UniProtKB-SubCell"/>
</dbReference>
<dbReference type="EMBL" id="KZ679009">
    <property type="protein sequence ID" value="PSS22013.1"/>
    <property type="molecule type" value="Genomic_DNA"/>
</dbReference>
<evidence type="ECO:0000256" key="2">
    <source>
        <dbReference type="ARBA" id="ARBA00006842"/>
    </source>
</evidence>
<evidence type="ECO:0000256" key="11">
    <source>
        <dbReference type="ARBA" id="ARBA00023310"/>
    </source>
</evidence>
<dbReference type="Pfam" id="PF05873">
    <property type="entry name" value="Mt_ATP-synt_D"/>
    <property type="match status" value="1"/>
</dbReference>
<organism evidence="14 15">
    <name type="scientific">Amorphotheca resinae ATCC 22711</name>
    <dbReference type="NCBI Taxonomy" id="857342"/>
    <lineage>
        <taxon>Eukaryota</taxon>
        <taxon>Fungi</taxon>
        <taxon>Dikarya</taxon>
        <taxon>Ascomycota</taxon>
        <taxon>Pezizomycotina</taxon>
        <taxon>Leotiomycetes</taxon>
        <taxon>Helotiales</taxon>
        <taxon>Amorphothecaceae</taxon>
        <taxon>Amorphotheca</taxon>
    </lineage>
</organism>
<keyword evidence="4 12" id="KW-0813">Transport</keyword>